<name>A0A3A4KBR3_9NOCA</name>
<comment type="caution">
    <text evidence="2">The sequence shown here is derived from an EMBL/GenBank/DDBJ whole genome shotgun (WGS) entry which is preliminary data.</text>
</comment>
<proteinExistence type="predicted"/>
<feature type="domain" description="AMIN-like" evidence="1">
    <location>
        <begin position="22"/>
        <end position="145"/>
    </location>
</feature>
<keyword evidence="3" id="KW-1185">Reference proteome</keyword>
<sequence length="147" mass="15635">MDAQAAKSRRPDPGAVGIGLAKIALAHTDSTDTVTFEFTGNAIPGWAVHYVRQALQNDTQTIIPIAAPAVLEVLVREAANPFQSAPPPYSGPAVLSDPTLSTIGEVRFASVVRGVTQVFIALRTEQVGFRVSGALDPARVVVEFERR</sequence>
<accession>A0A3A4KBR3</accession>
<gene>
    <name evidence="2" type="ORF">D5S18_14350</name>
</gene>
<dbReference type="InterPro" id="IPR056303">
    <property type="entry name" value="AMIN-like"/>
</dbReference>
<protein>
    <recommendedName>
        <fullName evidence="1">AMIN-like domain-containing protein</fullName>
    </recommendedName>
</protein>
<dbReference type="EMBL" id="QZFU01000018">
    <property type="protein sequence ID" value="RJO75605.1"/>
    <property type="molecule type" value="Genomic_DNA"/>
</dbReference>
<reference evidence="2 3" key="1">
    <citation type="submission" date="2018-09" db="EMBL/GenBank/DDBJ databases">
        <title>YIM PH21274 draft genome.</title>
        <authorList>
            <person name="Miao C."/>
        </authorList>
    </citation>
    <scope>NUCLEOTIDE SEQUENCE [LARGE SCALE GENOMIC DNA]</scope>
    <source>
        <strain evidence="2 3">YIM PH 21724</strain>
    </source>
</reference>
<dbReference type="Proteomes" id="UP000266677">
    <property type="component" value="Unassembled WGS sequence"/>
</dbReference>
<dbReference type="AlphaFoldDB" id="A0A3A4KBR3"/>
<organism evidence="2 3">
    <name type="scientific">Nocardia panacis</name>
    <dbReference type="NCBI Taxonomy" id="2340916"/>
    <lineage>
        <taxon>Bacteria</taxon>
        <taxon>Bacillati</taxon>
        <taxon>Actinomycetota</taxon>
        <taxon>Actinomycetes</taxon>
        <taxon>Mycobacteriales</taxon>
        <taxon>Nocardiaceae</taxon>
        <taxon>Nocardia</taxon>
    </lineage>
</organism>
<evidence type="ECO:0000313" key="2">
    <source>
        <dbReference type="EMBL" id="RJO75605.1"/>
    </source>
</evidence>
<evidence type="ECO:0000259" key="1">
    <source>
        <dbReference type="Pfam" id="PF24837"/>
    </source>
</evidence>
<evidence type="ECO:0000313" key="3">
    <source>
        <dbReference type="Proteomes" id="UP000266677"/>
    </source>
</evidence>
<dbReference type="Pfam" id="PF24837">
    <property type="entry name" value="AMIN-like"/>
    <property type="match status" value="1"/>
</dbReference>